<keyword evidence="7 9" id="KW-0472">Membrane</keyword>
<keyword evidence="2" id="KW-1003">Cell membrane</keyword>
<feature type="transmembrane region" description="Helical" evidence="9">
    <location>
        <begin position="152"/>
        <end position="173"/>
    </location>
</feature>
<reference evidence="10 11" key="1">
    <citation type="submission" date="2019-02" db="EMBL/GenBank/DDBJ databases">
        <title>Deep-cultivation of Planctomycetes and their phenomic and genomic characterization uncovers novel biology.</title>
        <authorList>
            <person name="Wiegand S."/>
            <person name="Jogler M."/>
            <person name="Boedeker C."/>
            <person name="Pinto D."/>
            <person name="Vollmers J."/>
            <person name="Rivas-Marin E."/>
            <person name="Kohn T."/>
            <person name="Peeters S.H."/>
            <person name="Heuer A."/>
            <person name="Rast P."/>
            <person name="Oberbeckmann S."/>
            <person name="Bunk B."/>
            <person name="Jeske O."/>
            <person name="Meyerdierks A."/>
            <person name="Storesund J.E."/>
            <person name="Kallscheuer N."/>
            <person name="Luecker S."/>
            <person name="Lage O.M."/>
            <person name="Pohl T."/>
            <person name="Merkel B.J."/>
            <person name="Hornburger P."/>
            <person name="Mueller R.-W."/>
            <person name="Bruemmer F."/>
            <person name="Labrenz M."/>
            <person name="Spormann A.M."/>
            <person name="Op den Camp H."/>
            <person name="Overmann J."/>
            <person name="Amann R."/>
            <person name="Jetten M.S.M."/>
            <person name="Mascher T."/>
            <person name="Medema M.H."/>
            <person name="Devos D.P."/>
            <person name="Kaster A.-K."/>
            <person name="Ovreas L."/>
            <person name="Rohde M."/>
            <person name="Galperin M.Y."/>
            <person name="Jogler C."/>
        </authorList>
    </citation>
    <scope>NUCLEOTIDE SEQUENCE [LARGE SCALE GENOMIC DNA]</scope>
    <source>
        <strain evidence="10 11">Mal52</strain>
    </source>
</reference>
<feature type="transmembrane region" description="Helical" evidence="9">
    <location>
        <begin position="111"/>
        <end position="140"/>
    </location>
</feature>
<dbReference type="InterPro" id="IPR026392">
    <property type="entry name" value="Exo/Archaeosortase_dom"/>
</dbReference>
<feature type="region of interest" description="Disordered" evidence="8">
    <location>
        <begin position="302"/>
        <end position="327"/>
    </location>
</feature>
<dbReference type="Proteomes" id="UP000319383">
    <property type="component" value="Chromosome"/>
</dbReference>
<keyword evidence="4 9" id="KW-0812">Transmembrane</keyword>
<feature type="transmembrane region" description="Helical" evidence="9">
    <location>
        <begin position="219"/>
        <end position="239"/>
    </location>
</feature>
<keyword evidence="5" id="KW-0378">Hydrolase</keyword>
<sequence length="327" mass="35883">MGTSEKNSKPVFGVQVWVGLAVLLAAVMWAYWPTVTTMAGKWENDPQYSHGWLVPLFAIALLWLRWDKLEPENLKTSWWGVGLLVLGAAMRLGAGWINFDWFDGMSIIPTLAGLCMLFGGMAAMKWAWPAFAFLVFMVPLPFQVERMMMGPLRNLGTVTSSYVMQTLGLPAIAEGNIIHLGEHTIGVAEACSGLRMLVIFFALSAAVALIIDRNIWVRLLILASAIPIALISNIARITVTGMAYQLASPELAESLFHDWAGWLMMPFGLLLLWGELWLLSHLFIEESDDDYDSLAMGFSRTATAANPKDGGADSDAKGSGKIHLPLP</sequence>
<dbReference type="RefSeq" id="WP_145373915.1">
    <property type="nucleotide sequence ID" value="NZ_CAXBED010000057.1"/>
</dbReference>
<dbReference type="GO" id="GO:0008233">
    <property type="term" value="F:peptidase activity"/>
    <property type="evidence" value="ECO:0007669"/>
    <property type="project" value="UniProtKB-KW"/>
</dbReference>
<evidence type="ECO:0000256" key="3">
    <source>
        <dbReference type="ARBA" id="ARBA00022670"/>
    </source>
</evidence>
<dbReference type="EMBL" id="CP036276">
    <property type="protein sequence ID" value="QDU41913.1"/>
    <property type="molecule type" value="Genomic_DNA"/>
</dbReference>
<feature type="transmembrane region" description="Helical" evidence="9">
    <location>
        <begin position="47"/>
        <end position="66"/>
    </location>
</feature>
<dbReference type="KEGG" id="sdyn:Mal52_03680"/>
<dbReference type="InterPro" id="IPR013426">
    <property type="entry name" value="EpsH-like"/>
</dbReference>
<evidence type="ECO:0000313" key="11">
    <source>
        <dbReference type="Proteomes" id="UP000319383"/>
    </source>
</evidence>
<dbReference type="NCBIfam" id="TIGR04178">
    <property type="entry name" value="exo_archaeo"/>
    <property type="match status" value="1"/>
</dbReference>
<comment type="subcellular location">
    <subcellularLocation>
        <location evidence="1">Cell membrane</location>
        <topology evidence="1">Multi-pass membrane protein</topology>
    </subcellularLocation>
</comment>
<keyword evidence="6 9" id="KW-1133">Transmembrane helix</keyword>
<keyword evidence="11" id="KW-1185">Reference proteome</keyword>
<evidence type="ECO:0000256" key="2">
    <source>
        <dbReference type="ARBA" id="ARBA00022475"/>
    </source>
</evidence>
<evidence type="ECO:0000256" key="6">
    <source>
        <dbReference type="ARBA" id="ARBA00022989"/>
    </source>
</evidence>
<dbReference type="InterPro" id="IPR019127">
    <property type="entry name" value="Exosortase"/>
</dbReference>
<gene>
    <name evidence="10" type="ORF">Mal52_03680</name>
</gene>
<evidence type="ECO:0000256" key="1">
    <source>
        <dbReference type="ARBA" id="ARBA00004651"/>
    </source>
</evidence>
<dbReference type="GO" id="GO:0005886">
    <property type="term" value="C:plasma membrane"/>
    <property type="evidence" value="ECO:0007669"/>
    <property type="project" value="UniProtKB-SubCell"/>
</dbReference>
<feature type="transmembrane region" description="Helical" evidence="9">
    <location>
        <begin position="193"/>
        <end position="212"/>
    </location>
</feature>
<dbReference type="NCBIfam" id="TIGR02602">
    <property type="entry name" value="8TM_EpsH"/>
    <property type="match status" value="1"/>
</dbReference>
<evidence type="ECO:0000256" key="5">
    <source>
        <dbReference type="ARBA" id="ARBA00022801"/>
    </source>
</evidence>
<organism evidence="10 11">
    <name type="scientific">Symmachiella dynata</name>
    <dbReference type="NCBI Taxonomy" id="2527995"/>
    <lineage>
        <taxon>Bacteria</taxon>
        <taxon>Pseudomonadati</taxon>
        <taxon>Planctomycetota</taxon>
        <taxon>Planctomycetia</taxon>
        <taxon>Planctomycetales</taxon>
        <taxon>Planctomycetaceae</taxon>
        <taxon>Symmachiella</taxon>
    </lineage>
</organism>
<evidence type="ECO:0000256" key="8">
    <source>
        <dbReference type="SAM" id="MobiDB-lite"/>
    </source>
</evidence>
<protein>
    <submittedName>
        <fullName evidence="10">Transmembrane exosortase (Exosortase_EpsH)</fullName>
    </submittedName>
</protein>
<evidence type="ECO:0000256" key="9">
    <source>
        <dbReference type="SAM" id="Phobius"/>
    </source>
</evidence>
<name>A0A517ZHF3_9PLAN</name>
<feature type="transmembrane region" description="Helical" evidence="9">
    <location>
        <begin position="259"/>
        <end position="279"/>
    </location>
</feature>
<evidence type="ECO:0000313" key="10">
    <source>
        <dbReference type="EMBL" id="QDU41913.1"/>
    </source>
</evidence>
<dbReference type="AlphaFoldDB" id="A0A517ZHF3"/>
<accession>A0A517ZHF3</accession>
<proteinExistence type="predicted"/>
<evidence type="ECO:0000256" key="7">
    <source>
        <dbReference type="ARBA" id="ARBA00023136"/>
    </source>
</evidence>
<dbReference type="Pfam" id="PF09721">
    <property type="entry name" value="Exosortase_EpsH"/>
    <property type="match status" value="1"/>
</dbReference>
<feature type="transmembrane region" description="Helical" evidence="9">
    <location>
        <begin position="78"/>
        <end position="99"/>
    </location>
</feature>
<dbReference type="GO" id="GO:0006508">
    <property type="term" value="P:proteolysis"/>
    <property type="evidence" value="ECO:0007669"/>
    <property type="project" value="UniProtKB-KW"/>
</dbReference>
<evidence type="ECO:0000256" key="4">
    <source>
        <dbReference type="ARBA" id="ARBA00022692"/>
    </source>
</evidence>
<dbReference type="OrthoDB" id="9797363at2"/>
<feature type="transmembrane region" description="Helical" evidence="9">
    <location>
        <begin position="12"/>
        <end position="32"/>
    </location>
</feature>
<keyword evidence="3" id="KW-0645">Protease</keyword>